<proteinExistence type="predicted"/>
<gene>
    <name evidence="1" type="ORF">DX914_02315</name>
</gene>
<name>A0A371K263_9GAMM</name>
<comment type="caution">
    <text evidence="1">The sequence shown here is derived from an EMBL/GenBank/DDBJ whole genome shotgun (WGS) entry which is preliminary data.</text>
</comment>
<organism evidence="1 2">
    <name type="scientific">Lysobacter silvisoli</name>
    <dbReference type="NCBI Taxonomy" id="2293254"/>
    <lineage>
        <taxon>Bacteria</taxon>
        <taxon>Pseudomonadati</taxon>
        <taxon>Pseudomonadota</taxon>
        <taxon>Gammaproteobacteria</taxon>
        <taxon>Lysobacterales</taxon>
        <taxon>Lysobacteraceae</taxon>
        <taxon>Lysobacter</taxon>
    </lineage>
</organism>
<accession>A0A371K263</accession>
<reference evidence="1 2" key="1">
    <citation type="submission" date="2018-08" db="EMBL/GenBank/DDBJ databases">
        <title>Lysobacter sp. zong2l5, whole genome shotgun sequence.</title>
        <authorList>
            <person name="Zhang X."/>
            <person name="Feng G."/>
            <person name="Zhu H."/>
        </authorList>
    </citation>
    <scope>NUCLEOTIDE SEQUENCE [LARGE SCALE GENOMIC DNA]</scope>
    <source>
        <strain evidence="2">zong2l5</strain>
    </source>
</reference>
<protein>
    <submittedName>
        <fullName evidence="1">Uncharacterized protein</fullName>
    </submittedName>
</protein>
<sequence length="250" mass="28060">MHRMAKEVVQRATRLMLPKWSACEGDLQFPHRVAMLAPGGTQEVRLNDAQIRPDVRVIAVADQALLPALYVEIKVSHGVDWEKRQRVIDAGYTMMEIDLADVGDEVLQDEEAFANQVLDCPGNRNWVHISSAPFLARMLDQEVVQITSHKVQEKRVPTKRGNTLILQTQDYLAYTAAREDPVLDRAELADTWANGQRVDGLGNPLPYAPGLYTKAYVPGGGWHGGGHYKTHLRPIIQDTPENQQKVLRLL</sequence>
<dbReference type="EMBL" id="QTSU01000001">
    <property type="protein sequence ID" value="RDZ28005.1"/>
    <property type="molecule type" value="Genomic_DNA"/>
</dbReference>
<dbReference type="OrthoDB" id="9134102at2"/>
<dbReference type="RefSeq" id="WP_115857447.1">
    <property type="nucleotide sequence ID" value="NZ_QTSU01000001.1"/>
</dbReference>
<evidence type="ECO:0000313" key="1">
    <source>
        <dbReference type="EMBL" id="RDZ28005.1"/>
    </source>
</evidence>
<dbReference type="Proteomes" id="UP000264492">
    <property type="component" value="Unassembled WGS sequence"/>
</dbReference>
<dbReference type="AlphaFoldDB" id="A0A371K263"/>
<keyword evidence="2" id="KW-1185">Reference proteome</keyword>
<evidence type="ECO:0000313" key="2">
    <source>
        <dbReference type="Proteomes" id="UP000264492"/>
    </source>
</evidence>